<protein>
    <recommendedName>
        <fullName evidence="2">DUF1618 domain-containing protein</fullName>
    </recommendedName>
</protein>
<feature type="compositionally biased region" description="Polar residues" evidence="1">
    <location>
        <begin position="34"/>
        <end position="43"/>
    </location>
</feature>
<dbReference type="Pfam" id="PF07762">
    <property type="entry name" value="DUF1618"/>
    <property type="match status" value="1"/>
</dbReference>
<reference evidence="3" key="1">
    <citation type="submission" date="2015-04" db="UniProtKB">
        <authorList>
            <consortium name="EnsemblPlants"/>
        </authorList>
    </citation>
    <scope>IDENTIFICATION</scope>
</reference>
<dbReference type="PANTHER" id="PTHR33074">
    <property type="entry name" value="EXPRESSED PROTEIN-RELATED"/>
    <property type="match status" value="1"/>
</dbReference>
<sequence length="543" mass="60031">MAGVAAGAGAGEGGTVLVGVRGYDSGHREKEGGSTATSRTSNGRPIEMTFWNEAPPALSHFSAHGSDLPPAAHGDLLLAPKVIAADDGLLLLRVPVNPVPGGRSLFRHDDYFVYHHHQPARLDLLPMPCQQYCLRDDDFAIVSICGDKPQYVVAALEMINLPSQFALHRYKSSSSGGGGDGDEIAGNWTCEEVFVEEAVRDRVCPIPDSAERPLYHITTKTIALGGAKGTVGWVDLWRGILLCDLLDEMSPPKLRDMPLPWPAKGNWTRYLSDSESFYRDITVSQHKDFIKYVEMEITMPRVVTKTIISSGDRTMPADDPPDSFLEWVRRSREPQPQPTTRQRSSVRRPGQWRLTTWTMPIPVTSWEDWRPDCTANLHDFHVVDNTAHHGLLNKLMLSTSDDEEAKGSSLSLGCLAMSYPALSIDDDDVVCLLCNSANRDCDMGGVMIALDVRKKEIRGAAKLDGKKNTLFSMRCYLATAISKHPTPTAELDNLRSRQKPPSRRERNVRIFQHIAKSVDLLANGINKEIVVWRAAGIFSQPGE</sequence>
<dbReference type="Proteomes" id="UP000026961">
    <property type="component" value="Chromosome 6"/>
</dbReference>
<dbReference type="HOGENOM" id="CLU_008956_6_0_1"/>
<dbReference type="AlphaFoldDB" id="A0A0E0AEG1"/>
<dbReference type="InterPro" id="IPR011676">
    <property type="entry name" value="DUF1618"/>
</dbReference>
<organism evidence="3">
    <name type="scientific">Oryza glumipatula</name>
    <dbReference type="NCBI Taxonomy" id="40148"/>
    <lineage>
        <taxon>Eukaryota</taxon>
        <taxon>Viridiplantae</taxon>
        <taxon>Streptophyta</taxon>
        <taxon>Embryophyta</taxon>
        <taxon>Tracheophyta</taxon>
        <taxon>Spermatophyta</taxon>
        <taxon>Magnoliopsida</taxon>
        <taxon>Liliopsida</taxon>
        <taxon>Poales</taxon>
        <taxon>Poaceae</taxon>
        <taxon>BOP clade</taxon>
        <taxon>Oryzoideae</taxon>
        <taxon>Oryzeae</taxon>
        <taxon>Oryzinae</taxon>
        <taxon>Oryza</taxon>
    </lineage>
</organism>
<proteinExistence type="predicted"/>
<dbReference type="Gramene" id="OGLUM06G29090.1">
    <property type="protein sequence ID" value="OGLUM06G29090.1"/>
    <property type="gene ID" value="OGLUM06G29090"/>
</dbReference>
<feature type="region of interest" description="Disordered" evidence="1">
    <location>
        <begin position="329"/>
        <end position="349"/>
    </location>
</feature>
<dbReference type="eggNOG" id="ENOG502R1JN">
    <property type="taxonomic scope" value="Eukaryota"/>
</dbReference>
<feature type="region of interest" description="Disordered" evidence="1">
    <location>
        <begin position="23"/>
        <end position="44"/>
    </location>
</feature>
<dbReference type="EnsemblPlants" id="OGLUM06G29090.1">
    <property type="protein sequence ID" value="OGLUM06G29090.1"/>
    <property type="gene ID" value="OGLUM06G29090"/>
</dbReference>
<dbReference type="PANTHER" id="PTHR33074:SF18">
    <property type="entry name" value="OS06G0718700 PROTEIN"/>
    <property type="match status" value="1"/>
</dbReference>
<name>A0A0E0AEG1_9ORYZ</name>
<evidence type="ECO:0000259" key="2">
    <source>
        <dbReference type="Pfam" id="PF07762"/>
    </source>
</evidence>
<evidence type="ECO:0000256" key="1">
    <source>
        <dbReference type="SAM" id="MobiDB-lite"/>
    </source>
</evidence>
<reference evidence="3" key="2">
    <citation type="submission" date="2018-05" db="EMBL/GenBank/DDBJ databases">
        <title>OgluRS3 (Oryza glumaepatula Reference Sequence Version 3).</title>
        <authorList>
            <person name="Zhang J."/>
            <person name="Kudrna D."/>
            <person name="Lee S."/>
            <person name="Talag J."/>
            <person name="Welchert J."/>
            <person name="Wing R.A."/>
        </authorList>
    </citation>
    <scope>NUCLEOTIDE SEQUENCE [LARGE SCALE GENOMIC DNA]</scope>
</reference>
<feature type="domain" description="DUF1618" evidence="2">
    <location>
        <begin position="233"/>
        <end position="431"/>
    </location>
</feature>
<accession>A0A0E0AEG1</accession>
<evidence type="ECO:0000313" key="4">
    <source>
        <dbReference type="Proteomes" id="UP000026961"/>
    </source>
</evidence>
<evidence type="ECO:0000313" key="3">
    <source>
        <dbReference type="EnsemblPlants" id="OGLUM06G29090.1"/>
    </source>
</evidence>
<keyword evidence="4" id="KW-1185">Reference proteome</keyword>